<organism evidence="2 3">
    <name type="scientific">Bradyrhizobium cajani</name>
    <dbReference type="NCBI Taxonomy" id="1928661"/>
    <lineage>
        <taxon>Bacteria</taxon>
        <taxon>Pseudomonadati</taxon>
        <taxon>Pseudomonadota</taxon>
        <taxon>Alphaproteobacteria</taxon>
        <taxon>Hyphomicrobiales</taxon>
        <taxon>Nitrobacteraceae</taxon>
        <taxon>Bradyrhizobium</taxon>
    </lineage>
</organism>
<dbReference type="GO" id="GO:0016491">
    <property type="term" value="F:oxidoreductase activity"/>
    <property type="evidence" value="ECO:0007669"/>
    <property type="project" value="UniProtKB-KW"/>
</dbReference>
<dbReference type="NCBIfam" id="NF004846">
    <property type="entry name" value="PRK06197.1"/>
    <property type="match status" value="1"/>
</dbReference>
<accession>A0A844TQC1</accession>
<dbReference type="Gene3D" id="3.40.50.720">
    <property type="entry name" value="NAD(P)-binding Rossmann-like Domain"/>
    <property type="match status" value="1"/>
</dbReference>
<dbReference type="CDD" id="cd05327">
    <property type="entry name" value="retinol-DH_like_SDR_c_like"/>
    <property type="match status" value="1"/>
</dbReference>
<evidence type="ECO:0000256" key="1">
    <source>
        <dbReference type="ARBA" id="ARBA00023002"/>
    </source>
</evidence>
<dbReference type="InterPro" id="IPR036291">
    <property type="entry name" value="NAD(P)-bd_dom_sf"/>
</dbReference>
<keyword evidence="1" id="KW-0560">Oxidoreductase</keyword>
<dbReference type="Proteomes" id="UP000449969">
    <property type="component" value="Unassembled WGS sequence"/>
</dbReference>
<comment type="caution">
    <text evidence="2">The sequence shown here is derived from an EMBL/GenBank/DDBJ whole genome shotgun (WGS) entry which is preliminary data.</text>
</comment>
<evidence type="ECO:0000313" key="2">
    <source>
        <dbReference type="EMBL" id="MVT76730.1"/>
    </source>
</evidence>
<dbReference type="EMBL" id="WQNE01000027">
    <property type="protein sequence ID" value="MVT76730.1"/>
    <property type="molecule type" value="Genomic_DNA"/>
</dbReference>
<gene>
    <name evidence="2" type="ORF">GPL20_27430</name>
</gene>
<name>A0A844TQC1_9BRAD</name>
<proteinExistence type="predicted"/>
<dbReference type="InterPro" id="IPR002347">
    <property type="entry name" value="SDR_fam"/>
</dbReference>
<dbReference type="PANTHER" id="PTHR43157:SF31">
    <property type="entry name" value="PHOSPHATIDYLINOSITOL-GLYCAN BIOSYNTHESIS CLASS F PROTEIN"/>
    <property type="match status" value="1"/>
</dbReference>
<dbReference type="OrthoDB" id="109589at2"/>
<dbReference type="RefSeq" id="WP_157333513.1">
    <property type="nucleotide sequence ID" value="NZ_JANADL010000003.1"/>
</dbReference>
<dbReference type="SUPFAM" id="SSF51735">
    <property type="entry name" value="NAD(P)-binding Rossmann-fold domains"/>
    <property type="match status" value="1"/>
</dbReference>
<dbReference type="AlphaFoldDB" id="A0A844TQC1"/>
<sequence>MSGFTEANVPNQSGKVFIVTGANTGIGFEISRVLAERGARVLLACRDQVKADAAMAQIRQATPHANLAFLPLDQADLANVRAAAELAAKEPRIDALINNAGVMTPPLMRTKQNFELQFGVNHLGTFAFTSLLLPKLARTGGARVVVTSSIAHKGAKIEWDDLDANKGYNRFERYAASKFANALFFFELDRRLRAAESQVTAAGCHPGMAATDLGRYMGAFQILNPLVRVVLNSAAKGAWPALQAATGQIKPGGYYGPTQFGGVRGASGEASRSAEAQDPALARRLWDVSVAMTGIDPGLPPLS</sequence>
<protein>
    <submittedName>
        <fullName evidence="2">SDR family NAD(P)-dependent oxidoreductase</fullName>
    </submittedName>
</protein>
<dbReference type="Pfam" id="PF00106">
    <property type="entry name" value="adh_short"/>
    <property type="match status" value="1"/>
</dbReference>
<keyword evidence="3" id="KW-1185">Reference proteome</keyword>
<reference evidence="2 3" key="1">
    <citation type="submission" date="2019-12" db="EMBL/GenBank/DDBJ databases">
        <title>Draft genome sequences Bradyrhizobium cajani AMBPC1010, Bradyrhizobium pachyrhizi AMBPC1040 and Bradyrhizobium yuanmingense ALSPC3051, three plant growth promoting strains isolated from nodules of Cajanus cajan L. in Dominican Republic.</title>
        <authorList>
            <person name="Flores-Felix J.D."/>
            <person name="Araujo J."/>
            <person name="Diaz-Alcantara C."/>
            <person name="Gonzalez-Andres F."/>
            <person name="Velazquez E."/>
        </authorList>
    </citation>
    <scope>NUCLEOTIDE SEQUENCE [LARGE SCALE GENOMIC DNA]</scope>
    <source>
        <strain evidence="2 3">1010</strain>
    </source>
</reference>
<evidence type="ECO:0000313" key="3">
    <source>
        <dbReference type="Proteomes" id="UP000449969"/>
    </source>
</evidence>
<dbReference type="PRINTS" id="PR00081">
    <property type="entry name" value="GDHRDH"/>
</dbReference>
<dbReference type="PANTHER" id="PTHR43157">
    <property type="entry name" value="PHOSPHATIDYLINOSITOL-GLYCAN BIOSYNTHESIS CLASS F PROTEIN-RELATED"/>
    <property type="match status" value="1"/>
</dbReference>